<accession>A0A367RVN2</accession>
<comment type="caution">
    <text evidence="2">The sequence shown here is derived from an EMBL/GenBank/DDBJ whole genome shotgun (WGS) entry which is preliminary data.</text>
</comment>
<dbReference type="EMBL" id="LXQE01000085">
    <property type="protein sequence ID" value="RCJ39770.1"/>
    <property type="molecule type" value="Genomic_DNA"/>
</dbReference>
<evidence type="ECO:0000256" key="1">
    <source>
        <dbReference type="SAM" id="MobiDB-lite"/>
    </source>
</evidence>
<reference evidence="2 3" key="1">
    <citation type="submission" date="2016-04" db="EMBL/GenBank/DDBJ databases">
        <authorList>
            <person name="Evans L.H."/>
            <person name="Alamgir A."/>
            <person name="Owens N."/>
            <person name="Weber N.D."/>
            <person name="Virtaneva K."/>
            <person name="Barbian K."/>
            <person name="Babar A."/>
            <person name="Rosenke K."/>
        </authorList>
    </citation>
    <scope>NUCLEOTIDE SEQUENCE [LARGE SCALE GENOMIC DNA]</scope>
    <source>
        <strain evidence="2">NIES-2108</strain>
    </source>
</reference>
<evidence type="ECO:0000313" key="2">
    <source>
        <dbReference type="EMBL" id="RCJ39770.1"/>
    </source>
</evidence>
<dbReference type="Proteomes" id="UP000252085">
    <property type="component" value="Unassembled WGS sequence"/>
</dbReference>
<evidence type="ECO:0000313" key="3">
    <source>
        <dbReference type="Proteomes" id="UP000252085"/>
    </source>
</evidence>
<protein>
    <submittedName>
        <fullName evidence="2">Uncharacterized protein</fullName>
    </submittedName>
</protein>
<proteinExistence type="predicted"/>
<dbReference type="AlphaFoldDB" id="A0A367RVN2"/>
<feature type="compositionally biased region" description="Polar residues" evidence="1">
    <location>
        <begin position="29"/>
        <end position="38"/>
    </location>
</feature>
<feature type="region of interest" description="Disordered" evidence="1">
    <location>
        <begin position="1"/>
        <end position="40"/>
    </location>
</feature>
<organism evidence="2 3">
    <name type="scientific">Nostoc punctiforme NIES-2108</name>
    <dbReference type="NCBI Taxonomy" id="1356359"/>
    <lineage>
        <taxon>Bacteria</taxon>
        <taxon>Bacillati</taxon>
        <taxon>Cyanobacteriota</taxon>
        <taxon>Cyanophyceae</taxon>
        <taxon>Nostocales</taxon>
        <taxon>Nostocaceae</taxon>
        <taxon>Nostoc</taxon>
    </lineage>
</organism>
<sequence length="139" mass="15263">MSEEKFSQSFSGSELSGGVQVGQAGRDVVQSQQVNPTEKQIKSADVVELLTRIEELLQGANLAEPEKEKAVRYLNAAKEEVQQKEPDKDLAAKSLKRVTETLKNANETVEAGTGLWKKVQPILTQLLGWLGVAKSFFGY</sequence>
<gene>
    <name evidence="2" type="ORF">A6769_04135</name>
</gene>
<name>A0A367RVN2_NOSPU</name>